<evidence type="ECO:0000313" key="1">
    <source>
        <dbReference type="EMBL" id="MBR0560346.1"/>
    </source>
</evidence>
<accession>A0ABS5E8Y3</accession>
<dbReference type="Proteomes" id="UP000677812">
    <property type="component" value="Unassembled WGS sequence"/>
</dbReference>
<organism evidence="1 2">
    <name type="scientific">Neokomagataea anthophila</name>
    <dbReference type="NCBI Taxonomy" id="2826925"/>
    <lineage>
        <taxon>Bacteria</taxon>
        <taxon>Pseudomonadati</taxon>
        <taxon>Pseudomonadota</taxon>
        <taxon>Alphaproteobacteria</taxon>
        <taxon>Acetobacterales</taxon>
        <taxon>Acetobacteraceae</taxon>
        <taxon>Neokomagataea</taxon>
    </lineage>
</organism>
<comment type="caution">
    <text evidence="1">The sequence shown here is derived from an EMBL/GenBank/DDBJ whole genome shotgun (WGS) entry which is preliminary data.</text>
</comment>
<sequence length="146" mass="16624">MTVLNTIQCGAVVFVGWQTMVVLEVGHGQAVLCPLVYEDEAPHRADMALHWSELVEAGLNRIDVRCRAIPCQRDVRKLRLLGHVGSEVMARIVPAALQEQKRRLAEQRSGERWAEARSRQVVARTRLARECRDEQHVQKAVRRRLG</sequence>
<name>A0ABS5E8Y3_9PROT</name>
<protein>
    <submittedName>
        <fullName evidence="1">Uncharacterized protein</fullName>
    </submittedName>
</protein>
<dbReference type="RefSeq" id="WP_211682621.1">
    <property type="nucleotide sequence ID" value="NZ_JAGRQH010000007.1"/>
</dbReference>
<keyword evidence="2" id="KW-1185">Reference proteome</keyword>
<reference evidence="1 2" key="1">
    <citation type="submission" date="2021-04" db="EMBL/GenBank/DDBJ databases">
        <title>The complete genome sequence of Neokomagataea sp. TBRC 2177.</title>
        <authorList>
            <person name="Charoenyingcharoen P."/>
            <person name="Yukphan P."/>
        </authorList>
    </citation>
    <scope>NUCLEOTIDE SEQUENCE [LARGE SCALE GENOMIC DNA]</scope>
    <source>
        <strain evidence="1 2">TBRC 2177</strain>
    </source>
</reference>
<dbReference type="EMBL" id="JAGRQH010000007">
    <property type="protein sequence ID" value="MBR0560346.1"/>
    <property type="molecule type" value="Genomic_DNA"/>
</dbReference>
<evidence type="ECO:0000313" key="2">
    <source>
        <dbReference type="Proteomes" id="UP000677812"/>
    </source>
</evidence>
<gene>
    <name evidence="1" type="ORF">KB213_09820</name>
</gene>
<proteinExistence type="predicted"/>